<dbReference type="AlphaFoldDB" id="A0A0A0JZY5"/>
<evidence type="ECO:0000313" key="7">
    <source>
        <dbReference type="Proteomes" id="UP000030013"/>
    </source>
</evidence>
<dbReference type="Gene3D" id="1.10.357.10">
    <property type="entry name" value="Tetracycline Repressor, domain 2"/>
    <property type="match status" value="1"/>
</dbReference>
<dbReference type="PANTHER" id="PTHR47506">
    <property type="entry name" value="TRANSCRIPTIONAL REGULATORY PROTEIN"/>
    <property type="match status" value="1"/>
</dbReference>
<feature type="domain" description="HTH tetR-type" evidence="5">
    <location>
        <begin position="6"/>
        <end position="66"/>
    </location>
</feature>
<accession>A0A0A0JZY5</accession>
<name>A0A0A0JZY5_9MICO</name>
<dbReference type="STRING" id="1385519.N801_00685"/>
<dbReference type="Proteomes" id="UP000030013">
    <property type="component" value="Unassembled WGS sequence"/>
</dbReference>
<dbReference type="PRINTS" id="PR00455">
    <property type="entry name" value="HTHTETR"/>
</dbReference>
<dbReference type="SUPFAM" id="SSF48498">
    <property type="entry name" value="Tetracyclin repressor-like, C-terminal domain"/>
    <property type="match status" value="1"/>
</dbReference>
<gene>
    <name evidence="6" type="ORF">N801_00685</name>
</gene>
<evidence type="ECO:0000256" key="3">
    <source>
        <dbReference type="ARBA" id="ARBA00023163"/>
    </source>
</evidence>
<dbReference type="PROSITE" id="PS50977">
    <property type="entry name" value="HTH_TETR_2"/>
    <property type="match status" value="1"/>
</dbReference>
<dbReference type="PANTHER" id="PTHR47506:SF1">
    <property type="entry name" value="HTH-TYPE TRANSCRIPTIONAL REGULATOR YJDC"/>
    <property type="match status" value="1"/>
</dbReference>
<evidence type="ECO:0000313" key="6">
    <source>
        <dbReference type="EMBL" id="KGN42319.1"/>
    </source>
</evidence>
<dbReference type="Pfam" id="PF00440">
    <property type="entry name" value="TetR_N"/>
    <property type="match status" value="1"/>
</dbReference>
<dbReference type="RefSeq" id="WP_052112589.1">
    <property type="nucleotide sequence ID" value="NZ_AVPL01000006.1"/>
</dbReference>
<evidence type="ECO:0000259" key="5">
    <source>
        <dbReference type="PROSITE" id="PS50977"/>
    </source>
</evidence>
<evidence type="ECO:0000256" key="2">
    <source>
        <dbReference type="ARBA" id="ARBA00023125"/>
    </source>
</evidence>
<protein>
    <recommendedName>
        <fullName evidence="5">HTH tetR-type domain-containing protein</fullName>
    </recommendedName>
</protein>
<dbReference type="InterPro" id="IPR009057">
    <property type="entry name" value="Homeodomain-like_sf"/>
</dbReference>
<dbReference type="GO" id="GO:0003677">
    <property type="term" value="F:DNA binding"/>
    <property type="evidence" value="ECO:0007669"/>
    <property type="project" value="UniProtKB-UniRule"/>
</dbReference>
<evidence type="ECO:0000256" key="4">
    <source>
        <dbReference type="PROSITE-ProRule" id="PRU00335"/>
    </source>
</evidence>
<reference evidence="6 7" key="1">
    <citation type="submission" date="2013-08" db="EMBL/GenBank/DDBJ databases">
        <title>The genome sequence of Knoellia aerolata.</title>
        <authorList>
            <person name="Zhu W."/>
            <person name="Wang G."/>
        </authorList>
    </citation>
    <scope>NUCLEOTIDE SEQUENCE [LARGE SCALE GENOMIC DNA]</scope>
    <source>
        <strain evidence="6 7">DSM 18566</strain>
    </source>
</reference>
<dbReference type="InterPro" id="IPR011075">
    <property type="entry name" value="TetR_C"/>
</dbReference>
<dbReference type="eggNOG" id="COG1309">
    <property type="taxonomic scope" value="Bacteria"/>
</dbReference>
<comment type="caution">
    <text evidence="6">The sequence shown here is derived from an EMBL/GenBank/DDBJ whole genome shotgun (WGS) entry which is preliminary data.</text>
</comment>
<dbReference type="SUPFAM" id="SSF46689">
    <property type="entry name" value="Homeodomain-like"/>
    <property type="match status" value="1"/>
</dbReference>
<dbReference type="Pfam" id="PF16925">
    <property type="entry name" value="TetR_C_13"/>
    <property type="match status" value="1"/>
</dbReference>
<feature type="DNA-binding region" description="H-T-H motif" evidence="4">
    <location>
        <begin position="29"/>
        <end position="48"/>
    </location>
</feature>
<organism evidence="6 7">
    <name type="scientific">Knoellia aerolata DSM 18566</name>
    <dbReference type="NCBI Taxonomy" id="1385519"/>
    <lineage>
        <taxon>Bacteria</taxon>
        <taxon>Bacillati</taxon>
        <taxon>Actinomycetota</taxon>
        <taxon>Actinomycetes</taxon>
        <taxon>Micrococcales</taxon>
        <taxon>Intrasporangiaceae</taxon>
        <taxon>Knoellia</taxon>
    </lineage>
</organism>
<dbReference type="OrthoDB" id="3237195at2"/>
<evidence type="ECO:0000256" key="1">
    <source>
        <dbReference type="ARBA" id="ARBA00023015"/>
    </source>
</evidence>
<sequence>MPRDGTTTRTRILDVAERLVIDNGFAATSVDEIIEASGTSKGSFFHHFSSKRDLAGELVQRYADADVAVLRRALAEVETVADPVERVLAFVGFFVDQADQLMTEQSNCLYVAALTERQLVSDGATGPVGRAVEAWRADFASLLDAALAARGRTGEVDSGALADHLFVTFEGAFLLCRSTGDPSHMRAQLTSFRALLAALLRE</sequence>
<keyword evidence="7" id="KW-1185">Reference proteome</keyword>
<dbReference type="EMBL" id="AVPL01000006">
    <property type="protein sequence ID" value="KGN42319.1"/>
    <property type="molecule type" value="Genomic_DNA"/>
</dbReference>
<keyword evidence="2 4" id="KW-0238">DNA-binding</keyword>
<keyword evidence="1" id="KW-0805">Transcription regulation</keyword>
<dbReference type="InterPro" id="IPR001647">
    <property type="entry name" value="HTH_TetR"/>
</dbReference>
<dbReference type="InterPro" id="IPR036271">
    <property type="entry name" value="Tet_transcr_reg_TetR-rel_C_sf"/>
</dbReference>
<proteinExistence type="predicted"/>
<keyword evidence="3" id="KW-0804">Transcription</keyword>